<dbReference type="Proteomes" id="UP000037151">
    <property type="component" value="Unassembled WGS sequence"/>
</dbReference>
<dbReference type="InterPro" id="IPR036812">
    <property type="entry name" value="NAD(P)_OxRdtase_dom_sf"/>
</dbReference>
<dbReference type="Pfam" id="PF00248">
    <property type="entry name" value="Aldo_ket_red"/>
    <property type="match status" value="1"/>
</dbReference>
<name>A0A0L0JSF0_9ACTN</name>
<dbReference type="PANTHER" id="PTHR43312">
    <property type="entry name" value="D-THREO-ALDOSE 1-DEHYDROGENASE"/>
    <property type="match status" value="1"/>
</dbReference>
<dbReference type="CDD" id="cd19095">
    <property type="entry name" value="AKR_PA4992-like"/>
    <property type="match status" value="1"/>
</dbReference>
<dbReference type="OrthoDB" id="9768851at2"/>
<dbReference type="Gene3D" id="3.20.20.100">
    <property type="entry name" value="NADP-dependent oxidoreductase domain"/>
    <property type="match status" value="1"/>
</dbReference>
<comment type="caution">
    <text evidence="1">The sequence shown here is derived from an EMBL/GenBank/DDBJ whole genome shotgun (WGS) entry which is preliminary data.</text>
</comment>
<dbReference type="EMBL" id="JPPY01000189">
    <property type="protein sequence ID" value="KND28370.1"/>
    <property type="molecule type" value="Genomic_DNA"/>
</dbReference>
<proteinExistence type="predicted"/>
<evidence type="ECO:0000313" key="2">
    <source>
        <dbReference type="Proteomes" id="UP000037151"/>
    </source>
</evidence>
<dbReference type="InterPro" id="IPR053135">
    <property type="entry name" value="AKR2_Oxidoreductase"/>
</dbReference>
<evidence type="ECO:0000313" key="1">
    <source>
        <dbReference type="EMBL" id="KND28370.1"/>
    </source>
</evidence>
<reference evidence="2" key="1">
    <citation type="submission" date="2014-07" db="EMBL/GenBank/DDBJ databases">
        <title>Genome sequencing of plant-pathogenic Streptomyces species.</title>
        <authorList>
            <person name="Harrison J."/>
            <person name="Sapp M."/>
            <person name="Thwaites R."/>
            <person name="Studholme D.J."/>
        </authorList>
    </citation>
    <scope>NUCLEOTIDE SEQUENCE [LARGE SCALE GENOMIC DNA]</scope>
    <source>
        <strain evidence="2">NCPPB 4445</strain>
    </source>
</reference>
<protein>
    <submittedName>
        <fullName evidence="1">Aldo/keto reductase</fullName>
    </submittedName>
</protein>
<gene>
    <name evidence="1" type="ORF">IQ63_33410</name>
</gene>
<sequence>MAIMTRALGHTGTDVTILGYGAMELGGLRRGPELTDEDAGRLLNAVLDGGINLIDTSPDYGRSEELIGTHLAHRRDEFFLASKCGCPIEPPADTPPPYPHDYSQANVRADVEQSLRRLRTDRLDLVQVHMSPSRATLEENRTVEMLKELQAEGKVRFIGMSGILPNLPDHLAMNVFDAFQIPYSAVQRDHENLITEAADKGTGTLIRGGAARGAASQEKNWTVGPLTQQPGVGQRNWETSGIEDLIDQAGIDKQEFILRFTLSHPGLSTTIVGTANPAHLAGNIDIAEKGPLPSDLYEEAKKRLPMG</sequence>
<dbReference type="InterPro" id="IPR023210">
    <property type="entry name" value="NADP_OxRdtase_dom"/>
</dbReference>
<dbReference type="RefSeq" id="WP_050373940.1">
    <property type="nucleotide sequence ID" value="NZ_BCML01000001.1"/>
</dbReference>
<dbReference type="PATRIC" id="fig|42234.21.peg.6882"/>
<organism evidence="1 2">
    <name type="scientific">Streptomyces acidiscabies</name>
    <dbReference type="NCBI Taxonomy" id="42234"/>
    <lineage>
        <taxon>Bacteria</taxon>
        <taxon>Bacillati</taxon>
        <taxon>Actinomycetota</taxon>
        <taxon>Actinomycetes</taxon>
        <taxon>Kitasatosporales</taxon>
        <taxon>Streptomycetaceae</taxon>
        <taxon>Streptomyces</taxon>
    </lineage>
</organism>
<accession>A0A0L0JSF0</accession>
<dbReference type="SUPFAM" id="SSF51430">
    <property type="entry name" value="NAD(P)-linked oxidoreductase"/>
    <property type="match status" value="1"/>
</dbReference>
<dbReference type="PANTHER" id="PTHR43312:SF1">
    <property type="entry name" value="NADP-DEPENDENT OXIDOREDUCTASE DOMAIN-CONTAINING PROTEIN"/>
    <property type="match status" value="1"/>
</dbReference>
<dbReference type="AlphaFoldDB" id="A0A0L0JSF0"/>